<sequence length="30" mass="3421">MSQGKGTRSKEKELGVEEPEIRIEDVFQSI</sequence>
<reference evidence="1" key="1">
    <citation type="submission" date="2021-06" db="EMBL/GenBank/DDBJ databases">
        <authorList>
            <person name="Hodson N. C."/>
            <person name="Mongue J. A."/>
            <person name="Jaron S. K."/>
        </authorList>
    </citation>
    <scope>NUCLEOTIDE SEQUENCE</scope>
</reference>
<keyword evidence="2" id="KW-1185">Reference proteome</keyword>
<dbReference type="AlphaFoldDB" id="A0A8J2P315"/>
<name>A0A8J2P315_9HEXA</name>
<evidence type="ECO:0000313" key="1">
    <source>
        <dbReference type="EMBL" id="CAG7786116.1"/>
    </source>
</evidence>
<comment type="caution">
    <text evidence="1">The sequence shown here is derived from an EMBL/GenBank/DDBJ whole genome shotgun (WGS) entry which is preliminary data.</text>
</comment>
<dbReference type="Proteomes" id="UP000708208">
    <property type="component" value="Unassembled WGS sequence"/>
</dbReference>
<organism evidence="1 2">
    <name type="scientific">Allacma fusca</name>
    <dbReference type="NCBI Taxonomy" id="39272"/>
    <lineage>
        <taxon>Eukaryota</taxon>
        <taxon>Metazoa</taxon>
        <taxon>Ecdysozoa</taxon>
        <taxon>Arthropoda</taxon>
        <taxon>Hexapoda</taxon>
        <taxon>Collembola</taxon>
        <taxon>Symphypleona</taxon>
        <taxon>Sminthuridae</taxon>
        <taxon>Allacma</taxon>
    </lineage>
</organism>
<evidence type="ECO:0000313" key="2">
    <source>
        <dbReference type="Proteomes" id="UP000708208"/>
    </source>
</evidence>
<accession>A0A8J2P315</accession>
<protein>
    <submittedName>
        <fullName evidence="1">Uncharacterized protein</fullName>
    </submittedName>
</protein>
<feature type="non-terminal residue" evidence="1">
    <location>
        <position position="30"/>
    </location>
</feature>
<feature type="non-terminal residue" evidence="1">
    <location>
        <position position="1"/>
    </location>
</feature>
<dbReference type="EMBL" id="CAJVCH010310782">
    <property type="protein sequence ID" value="CAG7786116.1"/>
    <property type="molecule type" value="Genomic_DNA"/>
</dbReference>
<gene>
    <name evidence="1" type="ORF">AFUS01_LOCUS24700</name>
</gene>
<proteinExistence type="predicted"/>